<accession>A0A7Y3XAS5</accession>
<protein>
    <submittedName>
        <fullName evidence="2">Uncharacterized protein</fullName>
    </submittedName>
</protein>
<organism evidence="2 3">
    <name type="scientific">Vreelandella azerica</name>
    <dbReference type="NCBI Taxonomy" id="2732867"/>
    <lineage>
        <taxon>Bacteria</taxon>
        <taxon>Pseudomonadati</taxon>
        <taxon>Pseudomonadota</taxon>
        <taxon>Gammaproteobacteria</taxon>
        <taxon>Oceanospirillales</taxon>
        <taxon>Halomonadaceae</taxon>
        <taxon>Vreelandella</taxon>
    </lineage>
</organism>
<feature type="region of interest" description="Disordered" evidence="1">
    <location>
        <begin position="93"/>
        <end position="112"/>
    </location>
</feature>
<dbReference type="EMBL" id="JABFHI010000002">
    <property type="protein sequence ID" value="NOG31618.1"/>
    <property type="molecule type" value="Genomic_DNA"/>
</dbReference>
<evidence type="ECO:0000313" key="3">
    <source>
        <dbReference type="Proteomes" id="UP000588806"/>
    </source>
</evidence>
<reference evidence="2 3" key="1">
    <citation type="submission" date="2020-05" db="EMBL/GenBank/DDBJ databases">
        <authorList>
            <person name="Ruan W."/>
            <person name="Jeon C.O."/>
            <person name="Chun B.H."/>
        </authorList>
    </citation>
    <scope>NUCLEOTIDE SEQUENCE [LARGE SCALE GENOMIC DNA]</scope>
    <source>
        <strain evidence="2 3">TBZ9</strain>
    </source>
</reference>
<evidence type="ECO:0000256" key="1">
    <source>
        <dbReference type="SAM" id="MobiDB-lite"/>
    </source>
</evidence>
<name>A0A7Y3XAS5_9GAMM</name>
<keyword evidence="3" id="KW-1185">Reference proteome</keyword>
<reference evidence="2 3" key="2">
    <citation type="submission" date="2020-06" db="EMBL/GenBank/DDBJ databases">
        <title>Halomonas songnenensis sp. nov., a moderately halophilic bacterium isolated from saline and alkaline soils.</title>
        <authorList>
            <person name="Jiang J."/>
            <person name="Pan Y."/>
        </authorList>
    </citation>
    <scope>NUCLEOTIDE SEQUENCE [LARGE SCALE GENOMIC DNA]</scope>
    <source>
        <strain evidence="2 3">TBZ9</strain>
    </source>
</reference>
<dbReference type="Proteomes" id="UP000588806">
    <property type="component" value="Unassembled WGS sequence"/>
</dbReference>
<dbReference type="AlphaFoldDB" id="A0A7Y3XAS5"/>
<sequence length="112" mass="12832">MNGIGQRLQQARLEKWPKEEVQLLNQLRQQANQQVTELNDVTNKTPIGARQQAKAQINQAQLSIQAFARLLEQAEAEQWETARKATLEKALKEAHRQKEQAETTLEEMDGLD</sequence>
<gene>
    <name evidence="2" type="ORF">HLB35_07275</name>
</gene>
<dbReference type="RefSeq" id="WP_171702054.1">
    <property type="nucleotide sequence ID" value="NZ_JABFHI010000002.1"/>
</dbReference>
<evidence type="ECO:0000313" key="2">
    <source>
        <dbReference type="EMBL" id="NOG31618.1"/>
    </source>
</evidence>
<comment type="caution">
    <text evidence="2">The sequence shown here is derived from an EMBL/GenBank/DDBJ whole genome shotgun (WGS) entry which is preliminary data.</text>
</comment>
<proteinExistence type="predicted"/>